<name>A0ABD7CG08_CLOBO</name>
<organism evidence="1 2">
    <name type="scientific">Clostridium botulinum</name>
    <dbReference type="NCBI Taxonomy" id="1491"/>
    <lineage>
        <taxon>Bacteria</taxon>
        <taxon>Bacillati</taxon>
        <taxon>Bacillota</taxon>
        <taxon>Clostridia</taxon>
        <taxon>Eubacteriales</taxon>
        <taxon>Clostridiaceae</taxon>
        <taxon>Clostridium</taxon>
    </lineage>
</organism>
<dbReference type="AlphaFoldDB" id="A0ABD7CG08"/>
<dbReference type="RefSeq" id="WP_047404441.1">
    <property type="nucleotide sequence ID" value="NZ_CP069280.1"/>
</dbReference>
<sequence length="118" mass="13582">MGYKKDIDHEYTNEIVCPFCGYEFTDSWEYGDDEEDLGLIECNECGKSFYANREVSVTYSTCKANYGTCKHCKADNVIIEDYNSTMGKYSGLCVKCGELEKQRLVKEYIDSIHNKKDC</sequence>
<evidence type="ECO:0000313" key="2">
    <source>
        <dbReference type="Proteomes" id="UP000663464"/>
    </source>
</evidence>
<reference evidence="1 2" key="1">
    <citation type="journal article" date="2014" name="J. Infect. Dis.">
        <title>Molecular characterization of a novel botulinum neurotoxin type H gene.</title>
        <authorList>
            <person name="Dover N."/>
            <person name="Barash J.R."/>
            <person name="Hill K.K."/>
            <person name="Xie G."/>
            <person name="Arnon S.S."/>
        </authorList>
    </citation>
    <scope>NUCLEOTIDE SEQUENCE [LARGE SCALE GENOMIC DNA]</scope>
    <source>
        <strain evidence="1 2">IBCA10-7060</strain>
    </source>
</reference>
<evidence type="ECO:0000313" key="1">
    <source>
        <dbReference type="EMBL" id="QRI52293.1"/>
    </source>
</evidence>
<protein>
    <submittedName>
        <fullName evidence="1">Uncharacterized protein</fullName>
    </submittedName>
</protein>
<gene>
    <name evidence="1" type="ORF">JQS73_12735</name>
</gene>
<dbReference type="Proteomes" id="UP000663464">
    <property type="component" value="Chromosome"/>
</dbReference>
<accession>A0ABD7CG08</accession>
<proteinExistence type="predicted"/>
<dbReference type="EMBL" id="CP069280">
    <property type="protein sequence ID" value="QRI52293.1"/>
    <property type="molecule type" value="Genomic_DNA"/>
</dbReference>